<dbReference type="InterPro" id="IPR001412">
    <property type="entry name" value="aa-tRNA-synth_I_CS"/>
</dbReference>
<sequence length="292" mass="33879">MNLPKTSFSMRANLPQKEPDIVNFWDKIDLYKKHRNSSKGKEKFILHDGPPYANGHIHMGTALNKILKDIVTRFHQMDNKDSNYVPGWDCHGLPIEWKIEEQYIKNKKNKDDVPVGEFRKECREFANKWIDIHIKEFKRLGVIGDWKNYYSTMSFEAEAGIVRELGKFLLEGSLYKGFKPVLWSTVEKTALADAEVEYKDHVSNTIYVGFNVEHSKIDSIKNSNVIIWTTTPWTIPANRALAYNKDLDYSLVKIDDSSSDFKNQKILIAAKLLNTILEENGLKKYKIIDTFK</sequence>
<dbReference type="SUPFAM" id="SSF52374">
    <property type="entry name" value="Nucleotidylyl transferase"/>
    <property type="match status" value="1"/>
</dbReference>
<dbReference type="GO" id="GO:0005524">
    <property type="term" value="F:ATP binding"/>
    <property type="evidence" value="ECO:0007669"/>
    <property type="project" value="UniProtKB-KW"/>
</dbReference>
<keyword evidence="6" id="KW-0648">Protein biosynthesis</keyword>
<evidence type="ECO:0000256" key="1">
    <source>
        <dbReference type="ARBA" id="ARBA00013165"/>
    </source>
</evidence>
<dbReference type="InterPro" id="IPR009008">
    <property type="entry name" value="Val/Leu/Ile-tRNA-synth_edit"/>
</dbReference>
<dbReference type="EC" id="6.1.1.5" evidence="1"/>
<evidence type="ECO:0000256" key="2">
    <source>
        <dbReference type="ARBA" id="ARBA00022490"/>
    </source>
</evidence>
<dbReference type="PROSITE" id="PS00178">
    <property type="entry name" value="AA_TRNA_LIGASE_I"/>
    <property type="match status" value="1"/>
</dbReference>
<evidence type="ECO:0000256" key="7">
    <source>
        <dbReference type="ARBA" id="ARBA00023146"/>
    </source>
</evidence>
<dbReference type="SUPFAM" id="SSF50677">
    <property type="entry name" value="ValRS/IleRS/LeuRS editing domain"/>
    <property type="match status" value="1"/>
</dbReference>
<evidence type="ECO:0000256" key="3">
    <source>
        <dbReference type="ARBA" id="ARBA00022598"/>
    </source>
</evidence>
<dbReference type="InterPro" id="IPR014729">
    <property type="entry name" value="Rossmann-like_a/b/a_fold"/>
</dbReference>
<evidence type="ECO:0000313" key="9">
    <source>
        <dbReference type="EMBL" id="SVB97434.1"/>
    </source>
</evidence>
<keyword evidence="3" id="KW-0436">Ligase</keyword>
<protein>
    <recommendedName>
        <fullName evidence="1">isoleucine--tRNA ligase</fullName>
        <ecNumber evidence="1">6.1.1.5</ecNumber>
    </recommendedName>
</protein>
<dbReference type="PANTHER" id="PTHR42765">
    <property type="entry name" value="SOLEUCYL-TRNA SYNTHETASE"/>
    <property type="match status" value="1"/>
</dbReference>
<evidence type="ECO:0000259" key="8">
    <source>
        <dbReference type="Pfam" id="PF00133"/>
    </source>
</evidence>
<evidence type="ECO:0000256" key="6">
    <source>
        <dbReference type="ARBA" id="ARBA00022917"/>
    </source>
</evidence>
<gene>
    <name evidence="9" type="ORF">METZ01_LOCUS250288</name>
</gene>
<feature type="non-terminal residue" evidence="9">
    <location>
        <position position="292"/>
    </location>
</feature>
<dbReference type="PRINTS" id="PR00984">
    <property type="entry name" value="TRNASYNTHILE"/>
</dbReference>
<dbReference type="PANTHER" id="PTHR42765:SF1">
    <property type="entry name" value="ISOLEUCINE--TRNA LIGASE, MITOCHONDRIAL"/>
    <property type="match status" value="1"/>
</dbReference>
<dbReference type="AlphaFoldDB" id="A0A382ICJ9"/>
<dbReference type="EMBL" id="UINC01066578">
    <property type="protein sequence ID" value="SVB97434.1"/>
    <property type="molecule type" value="Genomic_DNA"/>
</dbReference>
<dbReference type="Pfam" id="PF00133">
    <property type="entry name" value="tRNA-synt_1"/>
    <property type="match status" value="1"/>
</dbReference>
<keyword evidence="5" id="KW-0067">ATP-binding</keyword>
<proteinExistence type="predicted"/>
<dbReference type="GO" id="GO:0002161">
    <property type="term" value="F:aminoacyl-tRNA deacylase activity"/>
    <property type="evidence" value="ECO:0007669"/>
    <property type="project" value="InterPro"/>
</dbReference>
<reference evidence="9" key="1">
    <citation type="submission" date="2018-05" db="EMBL/GenBank/DDBJ databases">
        <authorList>
            <person name="Lanie J.A."/>
            <person name="Ng W.-L."/>
            <person name="Kazmierczak K.M."/>
            <person name="Andrzejewski T.M."/>
            <person name="Davidsen T.M."/>
            <person name="Wayne K.J."/>
            <person name="Tettelin H."/>
            <person name="Glass J.I."/>
            <person name="Rusch D."/>
            <person name="Podicherti R."/>
            <person name="Tsui H.-C.T."/>
            <person name="Winkler M.E."/>
        </authorList>
    </citation>
    <scope>NUCLEOTIDE SEQUENCE</scope>
</reference>
<dbReference type="Gene3D" id="3.40.50.620">
    <property type="entry name" value="HUPs"/>
    <property type="match status" value="1"/>
</dbReference>
<accession>A0A382ICJ9</accession>
<evidence type="ECO:0000256" key="5">
    <source>
        <dbReference type="ARBA" id="ARBA00022840"/>
    </source>
</evidence>
<dbReference type="InterPro" id="IPR050081">
    <property type="entry name" value="Ile-tRNA_ligase"/>
</dbReference>
<keyword evidence="2" id="KW-0963">Cytoplasm</keyword>
<name>A0A382ICJ9_9ZZZZ</name>
<keyword evidence="4" id="KW-0547">Nucleotide-binding</keyword>
<organism evidence="9">
    <name type="scientific">marine metagenome</name>
    <dbReference type="NCBI Taxonomy" id="408172"/>
    <lineage>
        <taxon>unclassified sequences</taxon>
        <taxon>metagenomes</taxon>
        <taxon>ecological metagenomes</taxon>
    </lineage>
</organism>
<keyword evidence="7" id="KW-0030">Aminoacyl-tRNA synthetase</keyword>
<dbReference type="GO" id="GO:0006428">
    <property type="term" value="P:isoleucyl-tRNA aminoacylation"/>
    <property type="evidence" value="ECO:0007669"/>
    <property type="project" value="InterPro"/>
</dbReference>
<dbReference type="FunFam" id="3.40.50.620:FF:000042">
    <property type="entry name" value="Isoleucine--tRNA ligase"/>
    <property type="match status" value="1"/>
</dbReference>
<feature type="domain" description="Aminoacyl-tRNA synthetase class Ia" evidence="8">
    <location>
        <begin position="21"/>
        <end position="202"/>
    </location>
</feature>
<dbReference type="InterPro" id="IPR002301">
    <property type="entry name" value="Ile-tRNA-ligase"/>
</dbReference>
<dbReference type="GO" id="GO:0004822">
    <property type="term" value="F:isoleucine-tRNA ligase activity"/>
    <property type="evidence" value="ECO:0007669"/>
    <property type="project" value="UniProtKB-EC"/>
</dbReference>
<dbReference type="GO" id="GO:0005829">
    <property type="term" value="C:cytosol"/>
    <property type="evidence" value="ECO:0007669"/>
    <property type="project" value="TreeGrafter"/>
</dbReference>
<dbReference type="InterPro" id="IPR002300">
    <property type="entry name" value="aa-tRNA-synth_Ia"/>
</dbReference>
<evidence type="ECO:0000256" key="4">
    <source>
        <dbReference type="ARBA" id="ARBA00022741"/>
    </source>
</evidence>